<comment type="caution">
    <text evidence="2">The sequence shown here is derived from an EMBL/GenBank/DDBJ whole genome shotgun (WGS) entry which is preliminary data.</text>
</comment>
<name>A0A3M0ACP6_9GAMM</name>
<sequence>MKKSLLSSLALVIALSGCAADQSDLQGYVNQVKARPAGRVEPLPEFAPYETFVYAASGRRAPFEPPVSAEQMLAQRAAQVSEIQPPVDHTPQPLELYAISDLRMIGYVDHQGSRWATLQDGSGSVHRIGVGSYIGKNYGRITKITSTHIELLEIVPNGPRSWIERPRTIQMVGLEQLGSN</sequence>
<proteinExistence type="predicted"/>
<dbReference type="RefSeq" id="WP_121875592.1">
    <property type="nucleotide sequence ID" value="NZ_REFJ01000001.1"/>
</dbReference>
<organism evidence="2 3">
    <name type="scientific">Umboniibacter marinipuniceus</name>
    <dbReference type="NCBI Taxonomy" id="569599"/>
    <lineage>
        <taxon>Bacteria</taxon>
        <taxon>Pseudomonadati</taxon>
        <taxon>Pseudomonadota</taxon>
        <taxon>Gammaproteobacteria</taxon>
        <taxon>Cellvibrionales</taxon>
        <taxon>Cellvibrionaceae</taxon>
        <taxon>Umboniibacter</taxon>
    </lineage>
</organism>
<dbReference type="AlphaFoldDB" id="A0A3M0ACP6"/>
<feature type="signal peptide" evidence="1">
    <location>
        <begin position="1"/>
        <end position="19"/>
    </location>
</feature>
<dbReference type="EMBL" id="REFJ01000001">
    <property type="protein sequence ID" value="RMA82247.1"/>
    <property type="molecule type" value="Genomic_DNA"/>
</dbReference>
<keyword evidence="3" id="KW-1185">Reference proteome</keyword>
<dbReference type="Gene3D" id="2.30.30.830">
    <property type="match status" value="1"/>
</dbReference>
<dbReference type="Pfam" id="PF04351">
    <property type="entry name" value="PilP"/>
    <property type="match status" value="1"/>
</dbReference>
<reference evidence="2 3" key="1">
    <citation type="submission" date="2018-10" db="EMBL/GenBank/DDBJ databases">
        <title>Genomic Encyclopedia of Type Strains, Phase IV (KMG-IV): sequencing the most valuable type-strain genomes for metagenomic binning, comparative biology and taxonomic classification.</title>
        <authorList>
            <person name="Goeker M."/>
        </authorList>
    </citation>
    <scope>NUCLEOTIDE SEQUENCE [LARGE SCALE GENOMIC DNA]</scope>
    <source>
        <strain evidence="2 3">DSM 25080</strain>
    </source>
</reference>
<keyword evidence="1" id="KW-0732">Signal</keyword>
<feature type="chain" id="PRO_5018085821" evidence="1">
    <location>
        <begin position="20"/>
        <end position="180"/>
    </location>
</feature>
<dbReference type="PIRSF" id="PIRSF016481">
    <property type="entry name" value="Pilus_assembly_PilP"/>
    <property type="match status" value="1"/>
</dbReference>
<dbReference type="PROSITE" id="PS51257">
    <property type="entry name" value="PROKAR_LIPOPROTEIN"/>
    <property type="match status" value="1"/>
</dbReference>
<evidence type="ECO:0000256" key="1">
    <source>
        <dbReference type="SAM" id="SignalP"/>
    </source>
</evidence>
<dbReference type="InterPro" id="IPR007446">
    <property type="entry name" value="PilP"/>
</dbReference>
<evidence type="ECO:0000313" key="3">
    <source>
        <dbReference type="Proteomes" id="UP000267187"/>
    </source>
</evidence>
<evidence type="ECO:0000313" key="2">
    <source>
        <dbReference type="EMBL" id="RMA82247.1"/>
    </source>
</evidence>
<dbReference type="Proteomes" id="UP000267187">
    <property type="component" value="Unassembled WGS sequence"/>
</dbReference>
<protein>
    <submittedName>
        <fullName evidence="2">Type IV pilus assembly protein PilP</fullName>
    </submittedName>
</protein>
<gene>
    <name evidence="2" type="ORF">DFR27_0195</name>
</gene>
<dbReference type="OrthoDB" id="5296580at2"/>
<accession>A0A3M0ACP6</accession>